<name>A0AAV7FLV0_DENCH</name>
<reference evidence="1 2" key="1">
    <citation type="journal article" date="2021" name="Hortic Res">
        <title>Chromosome-scale assembly of the Dendrobium chrysotoxum genome enhances the understanding of orchid evolution.</title>
        <authorList>
            <person name="Zhang Y."/>
            <person name="Zhang G.Q."/>
            <person name="Zhang D."/>
            <person name="Liu X.D."/>
            <person name="Xu X.Y."/>
            <person name="Sun W.H."/>
            <person name="Yu X."/>
            <person name="Zhu X."/>
            <person name="Wang Z.W."/>
            <person name="Zhao X."/>
            <person name="Zhong W.Y."/>
            <person name="Chen H."/>
            <person name="Yin W.L."/>
            <person name="Huang T."/>
            <person name="Niu S.C."/>
            <person name="Liu Z.J."/>
        </authorList>
    </citation>
    <scope>NUCLEOTIDE SEQUENCE [LARGE SCALE GENOMIC DNA]</scope>
    <source>
        <strain evidence="1">Lindl</strain>
    </source>
</reference>
<evidence type="ECO:0000313" key="2">
    <source>
        <dbReference type="Proteomes" id="UP000775213"/>
    </source>
</evidence>
<protein>
    <submittedName>
        <fullName evidence="1">Uncharacterized protein</fullName>
    </submittedName>
</protein>
<evidence type="ECO:0000313" key="1">
    <source>
        <dbReference type="EMBL" id="KAH0436238.1"/>
    </source>
</evidence>
<comment type="caution">
    <text evidence="1">The sequence shown here is derived from an EMBL/GenBank/DDBJ whole genome shotgun (WGS) entry which is preliminary data.</text>
</comment>
<organism evidence="1 2">
    <name type="scientific">Dendrobium chrysotoxum</name>
    <name type="common">Orchid</name>
    <dbReference type="NCBI Taxonomy" id="161865"/>
    <lineage>
        <taxon>Eukaryota</taxon>
        <taxon>Viridiplantae</taxon>
        <taxon>Streptophyta</taxon>
        <taxon>Embryophyta</taxon>
        <taxon>Tracheophyta</taxon>
        <taxon>Spermatophyta</taxon>
        <taxon>Magnoliopsida</taxon>
        <taxon>Liliopsida</taxon>
        <taxon>Asparagales</taxon>
        <taxon>Orchidaceae</taxon>
        <taxon>Epidendroideae</taxon>
        <taxon>Malaxideae</taxon>
        <taxon>Dendrobiinae</taxon>
        <taxon>Dendrobium</taxon>
    </lineage>
</organism>
<dbReference type="Proteomes" id="UP000775213">
    <property type="component" value="Unassembled WGS sequence"/>
</dbReference>
<sequence length="63" mass="7403">MFEAITEELRDLEYDQQSHYEEYHEGSRSFPINQPKKYDRIFQVKSKTSSSPCTGPIPEFSSL</sequence>
<gene>
    <name evidence="1" type="ORF">IEQ34_026435</name>
</gene>
<accession>A0AAV7FLV0</accession>
<proteinExistence type="predicted"/>
<dbReference type="AlphaFoldDB" id="A0AAV7FLV0"/>
<dbReference type="EMBL" id="JAGFBR010000752">
    <property type="protein sequence ID" value="KAH0436238.1"/>
    <property type="molecule type" value="Genomic_DNA"/>
</dbReference>
<keyword evidence="2" id="KW-1185">Reference proteome</keyword>